<protein>
    <submittedName>
        <fullName evidence="1">Uncharacterized protein</fullName>
    </submittedName>
</protein>
<accession>A0A136IZR9</accession>
<evidence type="ECO:0000313" key="2">
    <source>
        <dbReference type="Proteomes" id="UP000070501"/>
    </source>
</evidence>
<feature type="non-terminal residue" evidence="1">
    <location>
        <position position="104"/>
    </location>
</feature>
<dbReference type="OrthoDB" id="4741629at2759"/>
<reference evidence="2" key="1">
    <citation type="submission" date="2016-02" db="EMBL/GenBank/DDBJ databases">
        <title>Draft genome sequence of Microdochium bolleyi, a fungal endophyte of beachgrass.</title>
        <authorList>
            <consortium name="DOE Joint Genome Institute"/>
            <person name="David A.S."/>
            <person name="May G."/>
            <person name="Haridas S."/>
            <person name="Lim J."/>
            <person name="Wang M."/>
            <person name="Labutti K."/>
            <person name="Lipzen A."/>
            <person name="Barry K."/>
            <person name="Grigoriev I.V."/>
        </authorList>
    </citation>
    <scope>NUCLEOTIDE SEQUENCE [LARGE SCALE GENOMIC DNA]</scope>
    <source>
        <strain evidence="2">J235TASD1</strain>
    </source>
</reference>
<dbReference type="Proteomes" id="UP000070501">
    <property type="component" value="Unassembled WGS sequence"/>
</dbReference>
<keyword evidence="2" id="KW-1185">Reference proteome</keyword>
<proteinExistence type="predicted"/>
<dbReference type="AlphaFoldDB" id="A0A136IZR9"/>
<sequence>MPEDLNTLLNRSWQTLFAPNDLDVEKIQEMLRALVLTYEDPTEAELEVLAGLASTDHDKAELRRLLEKCKPLLVVQRTSRDESTVSFLNIVVKTHLRENAAKLL</sequence>
<dbReference type="InParanoid" id="A0A136IZR9"/>
<gene>
    <name evidence="1" type="ORF">Micbo1qcDRAFT_164789</name>
</gene>
<dbReference type="STRING" id="196109.A0A136IZR9"/>
<name>A0A136IZR9_9PEZI</name>
<organism evidence="1 2">
    <name type="scientific">Microdochium bolleyi</name>
    <dbReference type="NCBI Taxonomy" id="196109"/>
    <lineage>
        <taxon>Eukaryota</taxon>
        <taxon>Fungi</taxon>
        <taxon>Dikarya</taxon>
        <taxon>Ascomycota</taxon>
        <taxon>Pezizomycotina</taxon>
        <taxon>Sordariomycetes</taxon>
        <taxon>Xylariomycetidae</taxon>
        <taxon>Xylariales</taxon>
        <taxon>Microdochiaceae</taxon>
        <taxon>Microdochium</taxon>
    </lineage>
</organism>
<dbReference type="EMBL" id="KQ964253">
    <property type="protein sequence ID" value="KXJ90256.1"/>
    <property type="molecule type" value="Genomic_DNA"/>
</dbReference>
<evidence type="ECO:0000313" key="1">
    <source>
        <dbReference type="EMBL" id="KXJ90256.1"/>
    </source>
</evidence>